<protein>
    <recommendedName>
        <fullName evidence="1">Transglutaminase-like domain-containing protein</fullName>
    </recommendedName>
</protein>
<comment type="caution">
    <text evidence="2">The sequence shown here is derived from an EMBL/GenBank/DDBJ whole genome shotgun (WGS) entry which is preliminary data.</text>
</comment>
<dbReference type="Proteomes" id="UP001523565">
    <property type="component" value="Unassembled WGS sequence"/>
</dbReference>
<dbReference type="RefSeq" id="WP_262068771.1">
    <property type="nucleotide sequence ID" value="NZ_JAMXOC010000007.1"/>
</dbReference>
<dbReference type="SUPFAM" id="SSF54001">
    <property type="entry name" value="Cysteine proteinases"/>
    <property type="match status" value="1"/>
</dbReference>
<dbReference type="Pfam" id="PF01841">
    <property type="entry name" value="Transglut_core"/>
    <property type="match status" value="1"/>
</dbReference>
<dbReference type="Gene3D" id="3.10.620.30">
    <property type="match status" value="1"/>
</dbReference>
<evidence type="ECO:0000313" key="2">
    <source>
        <dbReference type="EMBL" id="MCP1109890.1"/>
    </source>
</evidence>
<evidence type="ECO:0000313" key="3">
    <source>
        <dbReference type="Proteomes" id="UP001523565"/>
    </source>
</evidence>
<gene>
    <name evidence="2" type="ORF">NK118_06470</name>
</gene>
<dbReference type="EMBL" id="JAMZFV010000007">
    <property type="protein sequence ID" value="MCP1109890.1"/>
    <property type="molecule type" value="Genomic_DNA"/>
</dbReference>
<dbReference type="SMART" id="SM00460">
    <property type="entry name" value="TGc"/>
    <property type="match status" value="1"/>
</dbReference>
<accession>A0ABT1EGQ8</accession>
<sequence length="299" mass="33570">MGRKLIATILLISLLLAGCGKEPQVEEEKEAPKTAVQVASRIAGLGGGVSELKAREAKGYLYYFDQLAENEKIAYGELYYGMMRQLPKIYVSHDDIDRAFLLFEYVTHDNPEIFWCDSEVSIYGGEYDEDYVGPPGQEESCLVFEIDYNYSREERAGITAQLETTIAAVLAGAPVEGSTYEKIQYCFDYVGQNTTFDLSSSDNQNIISVFLNKTSVCAGYSKALQILLERLGIECVYVTGFANNDYHAWDLVKIDGEFKYADLTFQIPTPLAANNSYFLCDYSLLASTHEFDDLEYLPH</sequence>
<name>A0ABT1EGQ8_9FIRM</name>
<organism evidence="2 3">
    <name type="scientific">Ohessyouella blattaphilus</name>
    <dbReference type="NCBI Taxonomy" id="2949333"/>
    <lineage>
        <taxon>Bacteria</taxon>
        <taxon>Bacillati</taxon>
        <taxon>Bacillota</taxon>
        <taxon>Clostridia</taxon>
        <taxon>Lachnospirales</taxon>
        <taxon>Lachnospiraceae</taxon>
        <taxon>Ohessyouella</taxon>
    </lineage>
</organism>
<feature type="domain" description="Transglutaminase-like" evidence="1">
    <location>
        <begin position="209"/>
        <end position="265"/>
    </location>
</feature>
<dbReference type="InterPro" id="IPR038765">
    <property type="entry name" value="Papain-like_cys_pep_sf"/>
</dbReference>
<reference evidence="2 3" key="1">
    <citation type="journal article" date="2022" name="Genome Biol. Evol.">
        <title>Host diet, physiology and behaviors set the stage for Lachnospiraceae cladogenesis.</title>
        <authorList>
            <person name="Vera-Ponce De Leon A."/>
            <person name="Schneider M."/>
            <person name="Jahnes B.C."/>
            <person name="Sadowski V."/>
            <person name="Camuy-Velez L.A."/>
            <person name="Duan J."/>
            <person name="Sabree Z.L."/>
        </authorList>
    </citation>
    <scope>NUCLEOTIDE SEQUENCE [LARGE SCALE GENOMIC DNA]</scope>
    <source>
        <strain evidence="2 3">PAL227</strain>
    </source>
</reference>
<proteinExistence type="predicted"/>
<dbReference type="PROSITE" id="PS51257">
    <property type="entry name" value="PROKAR_LIPOPROTEIN"/>
    <property type="match status" value="1"/>
</dbReference>
<keyword evidence="3" id="KW-1185">Reference proteome</keyword>
<evidence type="ECO:0000259" key="1">
    <source>
        <dbReference type="SMART" id="SM00460"/>
    </source>
</evidence>
<dbReference type="InterPro" id="IPR002931">
    <property type="entry name" value="Transglutaminase-like"/>
</dbReference>